<dbReference type="AlphaFoldDB" id="A0AAV4WQB6"/>
<comment type="caution">
    <text evidence="1">The sequence shown here is derived from an EMBL/GenBank/DDBJ whole genome shotgun (WGS) entry which is preliminary data.</text>
</comment>
<dbReference type="EMBL" id="BPLR01016456">
    <property type="protein sequence ID" value="GIY84014.1"/>
    <property type="molecule type" value="Genomic_DNA"/>
</dbReference>
<keyword evidence="2" id="KW-1185">Reference proteome</keyword>
<accession>A0AAV4WQB6</accession>
<gene>
    <name evidence="1" type="ORF">CEXT_512421</name>
</gene>
<reference evidence="1 2" key="1">
    <citation type="submission" date="2021-06" db="EMBL/GenBank/DDBJ databases">
        <title>Caerostris extrusa draft genome.</title>
        <authorList>
            <person name="Kono N."/>
            <person name="Arakawa K."/>
        </authorList>
    </citation>
    <scope>NUCLEOTIDE SEQUENCE [LARGE SCALE GENOMIC DNA]</scope>
</reference>
<name>A0AAV4WQB6_CAEEX</name>
<evidence type="ECO:0000313" key="2">
    <source>
        <dbReference type="Proteomes" id="UP001054945"/>
    </source>
</evidence>
<sequence length="83" mass="10130">NRWWIESKVPVSETMPQDFHLRKERNSLSLPLTLSWWKIDHNAPTPLMEVHKMGDYRRGLSHRRLVLEMFWDKKQETELKAWS</sequence>
<proteinExistence type="predicted"/>
<evidence type="ECO:0000313" key="1">
    <source>
        <dbReference type="EMBL" id="GIY84014.1"/>
    </source>
</evidence>
<dbReference type="Proteomes" id="UP001054945">
    <property type="component" value="Unassembled WGS sequence"/>
</dbReference>
<organism evidence="1 2">
    <name type="scientific">Caerostris extrusa</name>
    <name type="common">Bark spider</name>
    <name type="synonym">Caerostris bankana</name>
    <dbReference type="NCBI Taxonomy" id="172846"/>
    <lineage>
        <taxon>Eukaryota</taxon>
        <taxon>Metazoa</taxon>
        <taxon>Ecdysozoa</taxon>
        <taxon>Arthropoda</taxon>
        <taxon>Chelicerata</taxon>
        <taxon>Arachnida</taxon>
        <taxon>Araneae</taxon>
        <taxon>Araneomorphae</taxon>
        <taxon>Entelegynae</taxon>
        <taxon>Araneoidea</taxon>
        <taxon>Araneidae</taxon>
        <taxon>Caerostris</taxon>
    </lineage>
</organism>
<protein>
    <submittedName>
        <fullName evidence="1">Uncharacterized protein</fullName>
    </submittedName>
</protein>
<feature type="non-terminal residue" evidence="1">
    <location>
        <position position="1"/>
    </location>
</feature>